<protein>
    <submittedName>
        <fullName evidence="3">Uncharacterized protein</fullName>
    </submittedName>
</protein>
<feature type="compositionally biased region" description="Polar residues" evidence="1">
    <location>
        <begin position="610"/>
        <end position="628"/>
    </location>
</feature>
<dbReference type="GeneID" id="37024088"/>
<feature type="compositionally biased region" description="Polar residues" evidence="1">
    <location>
        <begin position="466"/>
        <end position="509"/>
    </location>
</feature>
<name>A0A316VCZ9_9BASI</name>
<dbReference type="AlphaFoldDB" id="A0A316VCZ9"/>
<dbReference type="OrthoDB" id="3366220at2759"/>
<keyword evidence="2" id="KW-1133">Transmembrane helix</keyword>
<dbReference type="EMBL" id="KZ819603">
    <property type="protein sequence ID" value="PWN35360.1"/>
    <property type="molecule type" value="Genomic_DNA"/>
</dbReference>
<keyword evidence="4" id="KW-1185">Reference proteome</keyword>
<feature type="region of interest" description="Disordered" evidence="1">
    <location>
        <begin position="16"/>
        <end position="42"/>
    </location>
</feature>
<dbReference type="RefSeq" id="XP_025355662.1">
    <property type="nucleotide sequence ID" value="XM_025502307.1"/>
</dbReference>
<evidence type="ECO:0000313" key="4">
    <source>
        <dbReference type="Proteomes" id="UP000245771"/>
    </source>
</evidence>
<evidence type="ECO:0000313" key="3">
    <source>
        <dbReference type="EMBL" id="PWN35360.1"/>
    </source>
</evidence>
<dbReference type="InParanoid" id="A0A316VCZ9"/>
<feature type="compositionally biased region" description="Basic and acidic residues" evidence="1">
    <location>
        <begin position="552"/>
        <end position="567"/>
    </location>
</feature>
<keyword evidence="2" id="KW-0812">Transmembrane</keyword>
<feature type="transmembrane region" description="Helical" evidence="2">
    <location>
        <begin position="371"/>
        <end position="394"/>
    </location>
</feature>
<evidence type="ECO:0000256" key="2">
    <source>
        <dbReference type="SAM" id="Phobius"/>
    </source>
</evidence>
<feature type="compositionally biased region" description="Polar residues" evidence="1">
    <location>
        <begin position="430"/>
        <end position="442"/>
    </location>
</feature>
<reference evidence="3 4" key="1">
    <citation type="journal article" date="2018" name="Mol. Biol. Evol.">
        <title>Broad Genomic Sampling Reveals a Smut Pathogenic Ancestry of the Fungal Clade Ustilaginomycotina.</title>
        <authorList>
            <person name="Kijpornyongpan T."/>
            <person name="Mondo S.J."/>
            <person name="Barry K."/>
            <person name="Sandor L."/>
            <person name="Lee J."/>
            <person name="Lipzen A."/>
            <person name="Pangilinan J."/>
            <person name="LaButti K."/>
            <person name="Hainaut M."/>
            <person name="Henrissat B."/>
            <person name="Grigoriev I.V."/>
            <person name="Spatafora J.W."/>
            <person name="Aime M.C."/>
        </authorList>
    </citation>
    <scope>NUCLEOTIDE SEQUENCE [LARGE SCALE GENOMIC DNA]</scope>
    <source>
        <strain evidence="3 4">MCA 3882</strain>
    </source>
</reference>
<feature type="compositionally biased region" description="Basic and acidic residues" evidence="1">
    <location>
        <begin position="453"/>
        <end position="465"/>
    </location>
</feature>
<feature type="region of interest" description="Disordered" evidence="1">
    <location>
        <begin position="587"/>
        <end position="646"/>
    </location>
</feature>
<keyword evidence="2" id="KW-0472">Membrane</keyword>
<feature type="compositionally biased region" description="Basic and acidic residues" evidence="1">
    <location>
        <begin position="675"/>
        <end position="689"/>
    </location>
</feature>
<feature type="region of interest" description="Disordered" evidence="1">
    <location>
        <begin position="427"/>
        <end position="572"/>
    </location>
</feature>
<feature type="compositionally biased region" description="Low complexity" evidence="1">
    <location>
        <begin position="541"/>
        <end position="550"/>
    </location>
</feature>
<sequence>MSTLLHPLHCNDGCNQGAGPSRSATDQCANVHPSSRRRKASPSYTKRLVTLTAILSLLTGTRASFPETPTKPESIATLIKRRKDLLARDFTAANNLQQFDINVSPPKSCEPIQIVFSTLGGLPPFTVFIGFDNWYSYSTSIPSTYADPNVNTWLYEFDVPNFANNSTFPDTPEMFVIVGDSTGKLLNTSIFQTVQTSNLGCQRANVPLDFTFYTSNNSNACSDIQVNWESMSNTSVTFTAPMDLYLIPAQQPPLHIAVPNVTALTLNTTLSVQPGSPYMFAMTDAHGIGGVSGYNIVGLNEYEGQNCLISPTLTQGMPTPTATLAADVRMPDYSGLVSSLVTSNGVVSTATSVEVIKDGSLPGANLSSGQIAGLSVGVAIGAGLLAALISWYLWRKRHGRKTVFWDLPKGANGELGKSEYGAPIDRNYLRSVNSPPSSTSNRVGVVPTSPHSESSDERERARDTVYSDQSSRAANDAVQSPNGWTSSGFNTYTPPGSARYNSIPSTEQPDSPLGTGPEAFNAIRSSSMSESSTGGNPFMNASTTMSSTASQQRRDSSARNYRPRSEGIEANASTFGSALPLIETRFLGNSSSQGNSDSPHSSNGDHRNEGQSNNGGQSSLRHSVGTDTANRDSRGPTQILQHRDAGLLMDDSLDDEELMGRVELPPSYHQISRPGNRDVPRPRSGDREGQSSQEILVDAPRPGQNSNNTQTQQEDEREFWLSNGSV</sequence>
<accession>A0A316VCZ9</accession>
<dbReference type="STRING" id="1280837.A0A316VCZ9"/>
<feature type="compositionally biased region" description="Polar residues" evidence="1">
    <location>
        <begin position="587"/>
        <end position="602"/>
    </location>
</feature>
<evidence type="ECO:0000256" key="1">
    <source>
        <dbReference type="SAM" id="MobiDB-lite"/>
    </source>
</evidence>
<gene>
    <name evidence="3" type="ORF">FA14DRAFT_40475</name>
</gene>
<feature type="compositionally biased region" description="Polar residues" evidence="1">
    <location>
        <begin position="703"/>
        <end position="712"/>
    </location>
</feature>
<feature type="region of interest" description="Disordered" evidence="1">
    <location>
        <begin position="660"/>
        <end position="726"/>
    </location>
</feature>
<dbReference type="Proteomes" id="UP000245771">
    <property type="component" value="Unassembled WGS sequence"/>
</dbReference>
<proteinExistence type="predicted"/>
<organism evidence="3 4">
    <name type="scientific">Meira miltonrushii</name>
    <dbReference type="NCBI Taxonomy" id="1280837"/>
    <lineage>
        <taxon>Eukaryota</taxon>
        <taxon>Fungi</taxon>
        <taxon>Dikarya</taxon>
        <taxon>Basidiomycota</taxon>
        <taxon>Ustilaginomycotina</taxon>
        <taxon>Exobasidiomycetes</taxon>
        <taxon>Exobasidiales</taxon>
        <taxon>Brachybasidiaceae</taxon>
        <taxon>Meira</taxon>
    </lineage>
</organism>